<keyword evidence="3" id="KW-1185">Reference proteome</keyword>
<keyword evidence="1" id="KW-0175">Coiled coil</keyword>
<sequence length="704" mass="82208">MKKFDFNLFVQEQFEQFKGTFSLKEVENLLYIGEEAYTKDNPNSTGKTLVLDFLAFKGKKDDESIIDYSVELKKGLTLWITKNSNFKGKSSIFKIIKFALTGDNSIKPDVNKWIEEIFLCFTIGVHQYTIHIINKWGLVARLYNVKLNDWGQLENVEKKPIFETNSKDDFKNEIQDFFFNQFSYYSLKWTQGSSKKDNLDLVESSASWKTYFKSICLESKDYGVLFFGGNIEKHQGQKIFQTLMGLDFTFAINQLTIRRDNLLNEKAKAKLKIQNTQGDNLKKIERLKKQISKVNLQIEALNKAPIVNSNQELVSLEKEYKLLISQYEQSNKVENEYREFQKTKEISETKLEQKRKTFRTIRNRIDSVNKKILDLNQHIEIGIFLSDLEIKNCPSCHHDVNETKKTTNLNAHKCPLCSETINDSDGDDKESYEKKIKELQVELKQAEQQKNIIEKEGGEIKNQLRVLKVSMREKERSLQKVNTNTLLLQIQSAQSKINKILAQNPVNNPQREEVIAKKAVFEYQLKEIEKNSSQTKPSNNFEEKTKFLEKVIKALINKRYEMGVNTIKRLQDLMLKEVQSFGITSITSIRITEKFDIKYTQWGEEISFEKISEGEQLRAKLAFYLSLIQLDIEYNMGKHTRFLMIDSPGREEAGKKYMEGLIQVLQGIENRYQDKLQILIATADSRFENVLKNQFVYPEETYIF</sequence>
<reference evidence="3" key="1">
    <citation type="journal article" date="2019" name="Int. J. Syst. Evol. Microbiol.">
        <title>The Global Catalogue of Microorganisms (GCM) 10K type strain sequencing project: providing services to taxonomists for standard genome sequencing and annotation.</title>
        <authorList>
            <consortium name="The Broad Institute Genomics Platform"/>
            <consortium name="The Broad Institute Genome Sequencing Center for Infectious Disease"/>
            <person name="Wu L."/>
            <person name="Ma J."/>
        </authorList>
    </citation>
    <scope>NUCLEOTIDE SEQUENCE [LARGE SCALE GENOMIC DNA]</scope>
    <source>
        <strain evidence="3">YJ-61-S</strain>
    </source>
</reference>
<gene>
    <name evidence="2" type="ORF">ACFO3O_12790</name>
</gene>
<organism evidence="2 3">
    <name type="scientific">Dokdonia ponticola</name>
    <dbReference type="NCBI Taxonomy" id="2041041"/>
    <lineage>
        <taxon>Bacteria</taxon>
        <taxon>Pseudomonadati</taxon>
        <taxon>Bacteroidota</taxon>
        <taxon>Flavobacteriia</taxon>
        <taxon>Flavobacteriales</taxon>
        <taxon>Flavobacteriaceae</taxon>
        <taxon>Dokdonia</taxon>
    </lineage>
</organism>
<protein>
    <submittedName>
        <fullName evidence="2">Uncharacterized protein</fullName>
    </submittedName>
</protein>
<dbReference type="Proteomes" id="UP001596043">
    <property type="component" value="Unassembled WGS sequence"/>
</dbReference>
<accession>A0ABV9HZ55</accession>
<evidence type="ECO:0000313" key="2">
    <source>
        <dbReference type="EMBL" id="MFC4634791.1"/>
    </source>
</evidence>
<evidence type="ECO:0000313" key="3">
    <source>
        <dbReference type="Proteomes" id="UP001596043"/>
    </source>
</evidence>
<feature type="coiled-coil region" evidence="1">
    <location>
        <begin position="422"/>
        <end position="463"/>
    </location>
</feature>
<dbReference type="EMBL" id="JBHSFV010000007">
    <property type="protein sequence ID" value="MFC4634791.1"/>
    <property type="molecule type" value="Genomic_DNA"/>
</dbReference>
<evidence type="ECO:0000256" key="1">
    <source>
        <dbReference type="SAM" id="Coils"/>
    </source>
</evidence>
<feature type="coiled-coil region" evidence="1">
    <location>
        <begin position="252"/>
        <end position="326"/>
    </location>
</feature>
<comment type="caution">
    <text evidence="2">The sequence shown here is derived from an EMBL/GenBank/DDBJ whole genome shotgun (WGS) entry which is preliminary data.</text>
</comment>
<name>A0ABV9HZ55_9FLAO</name>
<proteinExistence type="predicted"/>
<dbReference type="RefSeq" id="WP_379979390.1">
    <property type="nucleotide sequence ID" value="NZ_JBHSFV010000007.1"/>
</dbReference>